<reference evidence="2" key="1">
    <citation type="submission" date="2016-10" db="EMBL/GenBank/DDBJ databases">
        <authorList>
            <person name="Varghese N."/>
            <person name="Submissions S."/>
        </authorList>
    </citation>
    <scope>NUCLEOTIDE SEQUENCE [LARGE SCALE GENOMIC DNA]</scope>
    <source>
        <strain evidence="2">DSM 44437</strain>
    </source>
</reference>
<dbReference type="Proteomes" id="UP000199503">
    <property type="component" value="Unassembled WGS sequence"/>
</dbReference>
<proteinExistence type="predicted"/>
<dbReference type="EMBL" id="FOFV01000004">
    <property type="protein sequence ID" value="SEQ68811.1"/>
    <property type="molecule type" value="Genomic_DNA"/>
</dbReference>
<evidence type="ECO:0000313" key="2">
    <source>
        <dbReference type="Proteomes" id="UP000199503"/>
    </source>
</evidence>
<keyword evidence="2" id="KW-1185">Reference proteome</keyword>
<gene>
    <name evidence="1" type="ORF">SAMN04488000_1044</name>
</gene>
<protein>
    <recommendedName>
        <fullName evidence="3">Transcriptional regulator</fullName>
    </recommendedName>
</protein>
<accession>A0A1H9I2G3</accession>
<evidence type="ECO:0008006" key="3">
    <source>
        <dbReference type="Google" id="ProtNLM"/>
    </source>
</evidence>
<organism evidence="1 2">
    <name type="scientific">Lentzea albida</name>
    <dbReference type="NCBI Taxonomy" id="65499"/>
    <lineage>
        <taxon>Bacteria</taxon>
        <taxon>Bacillati</taxon>
        <taxon>Actinomycetota</taxon>
        <taxon>Actinomycetes</taxon>
        <taxon>Pseudonocardiales</taxon>
        <taxon>Pseudonocardiaceae</taxon>
        <taxon>Lentzea</taxon>
    </lineage>
</organism>
<dbReference type="AlphaFoldDB" id="A0A1H9I2G3"/>
<evidence type="ECO:0000313" key="1">
    <source>
        <dbReference type="EMBL" id="SEQ68811.1"/>
    </source>
</evidence>
<dbReference type="STRING" id="65499.SAMN04488000_1044"/>
<sequence length="345" mass="36872">MERRTFLSSALFSVAASVAPSRDWLLATLDEATTATGKISTQQVEAIRRTFGVFQELDVMRGGGHAREQLAAYLTSHVVPLLKSNDPTTPNGQSLYEAAAEQLYLLGWMAFDNGEHSLAQRYLIQSLRLAQAAGSPELGAHVLAGLSDQATLTGNPEHAVQLAKAGRAGLLAKGHSDACLADLYALQGRAEAAMGDGKAAARSVHLSETAFENVKPEDEPEWARFIDPAYLNGEYAHVFRDLERAEEASHFAGLSIAEAERQNRARRGSMAQAALARAAIDSRDLEAAASAGMAAAKLAATVKSSRSVEAVSDLRVRLREHAESPAVRDFLDVSGALLPAMRPQS</sequence>
<name>A0A1H9I2G3_9PSEU</name>